<dbReference type="Proteomes" id="UP000184267">
    <property type="component" value="Unassembled WGS sequence"/>
</dbReference>
<dbReference type="GO" id="GO:0031267">
    <property type="term" value="F:small GTPase binding"/>
    <property type="evidence" value="ECO:0007669"/>
    <property type="project" value="InterPro"/>
</dbReference>
<dbReference type="InterPro" id="IPR011989">
    <property type="entry name" value="ARM-like"/>
</dbReference>
<dbReference type="InterPro" id="IPR001494">
    <property type="entry name" value="Importin-beta_N"/>
</dbReference>
<dbReference type="GO" id="GO:0006886">
    <property type="term" value="P:intracellular protein transport"/>
    <property type="evidence" value="ECO:0007669"/>
    <property type="project" value="InterPro"/>
</dbReference>
<dbReference type="AlphaFoldDB" id="A0A1M2VRD9"/>
<dbReference type="Pfam" id="PF03810">
    <property type="entry name" value="IBN_N"/>
    <property type="match status" value="1"/>
</dbReference>
<dbReference type="SUPFAM" id="SSF48371">
    <property type="entry name" value="ARM repeat"/>
    <property type="match status" value="1"/>
</dbReference>
<dbReference type="PROSITE" id="PS50166">
    <property type="entry name" value="IMPORTIN_B_NT"/>
    <property type="match status" value="1"/>
</dbReference>
<proteinExistence type="predicted"/>
<dbReference type="InterPro" id="IPR016024">
    <property type="entry name" value="ARM-type_fold"/>
</dbReference>
<name>A0A1M2VRD9_TRAPU</name>
<sequence length="85" mass="9306">MNRPTQAPPPTVSPEELFNVVCGAASQNPAQVQASTTRLKELLEIPGAYDLLHEIAATKTVALQVRQQAIIQFKNAATGHWRSRK</sequence>
<dbReference type="Gene3D" id="1.25.10.10">
    <property type="entry name" value="Leucine-rich Repeat Variant"/>
    <property type="match status" value="1"/>
</dbReference>
<comment type="caution">
    <text evidence="2">The sequence shown here is derived from an EMBL/GenBank/DDBJ whole genome shotgun (WGS) entry which is preliminary data.</text>
</comment>
<reference evidence="2 3" key="1">
    <citation type="submission" date="2016-10" db="EMBL/GenBank/DDBJ databases">
        <title>Genome sequence of the basidiomycete white-rot fungus Trametes pubescens.</title>
        <authorList>
            <person name="Makela M.R."/>
            <person name="Granchi Z."/>
            <person name="Peng M."/>
            <person name="De Vries R.P."/>
            <person name="Grigoriev I."/>
            <person name="Riley R."/>
            <person name="Hilden K."/>
        </authorList>
    </citation>
    <scope>NUCLEOTIDE SEQUENCE [LARGE SCALE GENOMIC DNA]</scope>
    <source>
        <strain evidence="2 3">FBCC735</strain>
    </source>
</reference>
<accession>A0A1M2VRD9</accession>
<evidence type="ECO:0000259" key="1">
    <source>
        <dbReference type="PROSITE" id="PS50166"/>
    </source>
</evidence>
<dbReference type="EMBL" id="MNAD01000803">
    <property type="protein sequence ID" value="OJT10171.1"/>
    <property type="molecule type" value="Genomic_DNA"/>
</dbReference>
<organism evidence="2 3">
    <name type="scientific">Trametes pubescens</name>
    <name type="common">White-rot fungus</name>
    <dbReference type="NCBI Taxonomy" id="154538"/>
    <lineage>
        <taxon>Eukaryota</taxon>
        <taxon>Fungi</taxon>
        <taxon>Dikarya</taxon>
        <taxon>Basidiomycota</taxon>
        <taxon>Agaricomycotina</taxon>
        <taxon>Agaricomycetes</taxon>
        <taxon>Polyporales</taxon>
        <taxon>Polyporaceae</taxon>
        <taxon>Trametes</taxon>
    </lineage>
</organism>
<evidence type="ECO:0000313" key="2">
    <source>
        <dbReference type="EMBL" id="OJT10171.1"/>
    </source>
</evidence>
<dbReference type="STRING" id="154538.A0A1M2VRD9"/>
<gene>
    <name evidence="2" type="ORF">TRAPUB_13276</name>
</gene>
<feature type="domain" description="Importin N-terminal" evidence="1">
    <location>
        <begin position="35"/>
        <end position="85"/>
    </location>
</feature>
<dbReference type="OrthoDB" id="2985399at2759"/>
<protein>
    <recommendedName>
        <fullName evidence="1">Importin N-terminal domain-containing protein</fullName>
    </recommendedName>
</protein>
<evidence type="ECO:0000313" key="3">
    <source>
        <dbReference type="Proteomes" id="UP000184267"/>
    </source>
</evidence>
<keyword evidence="3" id="KW-1185">Reference proteome</keyword>